<sequence length="304" mass="32422">MLLELLEGARSGYAAGLPQIAEENKTLLIDVTAAGYTVLHIAAKMGHAELAKAICRLEMEPLLLTRQNSRGDTPVHSAARVGHHEIVTSFVSTRIVDELGVEHRRLPGVRNRAGNTALHEAAQNGHLEVAQVIMSMDPDLAGVSPFNVATVNRAGVSPFNMAAERENYVIDSFHHRQSQSEVHASVGLVPNNFSAERVIETCAVSATVPGGLPPGTKRANGTACGSAQELRLQRDKASTLKSEYSSDVRTLKKDEDSGNMKPSISGTFKLCTAAFTPNQAAINSTNGIEGEDNNLSPAINNLAQ</sequence>
<reference evidence="4" key="1">
    <citation type="submission" date="2025-08" db="UniProtKB">
        <authorList>
            <consortium name="RefSeq"/>
        </authorList>
    </citation>
    <scope>IDENTIFICATION</scope>
</reference>
<dbReference type="SUPFAM" id="SSF48403">
    <property type="entry name" value="Ankyrin repeat"/>
    <property type="match status" value="1"/>
</dbReference>
<keyword evidence="3" id="KW-1185">Reference proteome</keyword>
<dbReference type="Gene3D" id="1.25.40.20">
    <property type="entry name" value="Ankyrin repeat-containing domain"/>
    <property type="match status" value="1"/>
</dbReference>
<dbReference type="InterPro" id="IPR036770">
    <property type="entry name" value="Ankyrin_rpt-contain_sf"/>
</dbReference>
<protein>
    <submittedName>
        <fullName evidence="4">Ankyrin-1-like</fullName>
    </submittedName>
</protein>
<dbReference type="AlphaFoldDB" id="A0A8N4ICR7"/>
<dbReference type="OrthoDB" id="689245at2759"/>
<dbReference type="PANTHER" id="PTHR24121">
    <property type="entry name" value="NO MECHANORECEPTOR POTENTIAL C, ISOFORM D-RELATED"/>
    <property type="match status" value="1"/>
</dbReference>
<accession>A0A8N4ICR7</accession>
<evidence type="ECO:0000256" key="2">
    <source>
        <dbReference type="SAM" id="MobiDB-lite"/>
    </source>
</evidence>
<evidence type="ECO:0000313" key="3">
    <source>
        <dbReference type="Proteomes" id="UP000504607"/>
    </source>
</evidence>
<feature type="repeat" description="ANK" evidence="1">
    <location>
        <begin position="113"/>
        <end position="145"/>
    </location>
</feature>
<dbReference type="PANTHER" id="PTHR24121:SF21">
    <property type="entry name" value="ANKYRIN REPEAT FAMILY PROTEIN"/>
    <property type="match status" value="1"/>
</dbReference>
<dbReference type="PROSITE" id="PS50088">
    <property type="entry name" value="ANK_REPEAT"/>
    <property type="match status" value="1"/>
</dbReference>
<proteinExistence type="predicted"/>
<name>A0A8N4ICR7_ELAGV</name>
<feature type="region of interest" description="Disordered" evidence="2">
    <location>
        <begin position="285"/>
        <end position="304"/>
    </location>
</feature>
<keyword evidence="1" id="KW-0040">ANK repeat</keyword>
<dbReference type="PROSITE" id="PS50297">
    <property type="entry name" value="ANK_REP_REGION"/>
    <property type="match status" value="1"/>
</dbReference>
<dbReference type="RefSeq" id="XP_029116893.1">
    <property type="nucleotide sequence ID" value="XM_029261060.1"/>
</dbReference>
<organism evidence="3 4">
    <name type="scientific">Elaeis guineensis var. tenera</name>
    <name type="common">Oil palm</name>
    <dbReference type="NCBI Taxonomy" id="51953"/>
    <lineage>
        <taxon>Eukaryota</taxon>
        <taxon>Viridiplantae</taxon>
        <taxon>Streptophyta</taxon>
        <taxon>Embryophyta</taxon>
        <taxon>Tracheophyta</taxon>
        <taxon>Spermatophyta</taxon>
        <taxon>Magnoliopsida</taxon>
        <taxon>Liliopsida</taxon>
        <taxon>Arecaceae</taxon>
        <taxon>Arecoideae</taxon>
        <taxon>Cocoseae</taxon>
        <taxon>Elaeidinae</taxon>
        <taxon>Elaeis</taxon>
    </lineage>
</organism>
<dbReference type="Proteomes" id="UP000504607">
    <property type="component" value="Chromosome 1"/>
</dbReference>
<dbReference type="Pfam" id="PF12796">
    <property type="entry name" value="Ank_2"/>
    <property type="match status" value="1"/>
</dbReference>
<dbReference type="Pfam" id="PF00023">
    <property type="entry name" value="Ank"/>
    <property type="match status" value="1"/>
</dbReference>
<evidence type="ECO:0000256" key="1">
    <source>
        <dbReference type="PROSITE-ProRule" id="PRU00023"/>
    </source>
</evidence>
<dbReference type="InterPro" id="IPR002110">
    <property type="entry name" value="Ankyrin_rpt"/>
</dbReference>
<dbReference type="SMART" id="SM00248">
    <property type="entry name" value="ANK"/>
    <property type="match status" value="3"/>
</dbReference>
<gene>
    <name evidence="4" type="primary">LOC114912826</name>
</gene>
<evidence type="ECO:0000313" key="4">
    <source>
        <dbReference type="RefSeq" id="XP_029116893.1"/>
    </source>
</evidence>